<dbReference type="Proteomes" id="UP000515125">
    <property type="component" value="Unplaced"/>
</dbReference>
<dbReference type="RefSeq" id="XP_026190407.1">
    <property type="nucleotide sequence ID" value="XM_026334622.1"/>
</dbReference>
<evidence type="ECO:0000313" key="3">
    <source>
        <dbReference type="RefSeq" id="XP_026190407.1"/>
    </source>
</evidence>
<reference evidence="3" key="1">
    <citation type="submission" date="2025-08" db="UniProtKB">
        <authorList>
            <consortium name="RefSeq"/>
        </authorList>
    </citation>
    <scope>IDENTIFICATION</scope>
</reference>
<evidence type="ECO:0000256" key="1">
    <source>
        <dbReference type="SAM" id="MobiDB-lite"/>
    </source>
</evidence>
<feature type="compositionally biased region" description="Basic and acidic residues" evidence="1">
    <location>
        <begin position="146"/>
        <end position="160"/>
    </location>
</feature>
<dbReference type="AlphaFoldDB" id="A0A6P6RSC1"/>
<keyword evidence="2" id="KW-1185">Reference proteome</keyword>
<accession>A0A6P6RSC1</accession>
<name>A0A6P6RSC1_9EIME</name>
<organism evidence="2 3">
    <name type="scientific">Cyclospora cayetanensis</name>
    <dbReference type="NCBI Taxonomy" id="88456"/>
    <lineage>
        <taxon>Eukaryota</taxon>
        <taxon>Sar</taxon>
        <taxon>Alveolata</taxon>
        <taxon>Apicomplexa</taxon>
        <taxon>Conoidasida</taxon>
        <taxon>Coccidia</taxon>
        <taxon>Eucoccidiorida</taxon>
        <taxon>Eimeriorina</taxon>
        <taxon>Eimeriidae</taxon>
        <taxon>Cyclospora</taxon>
    </lineage>
</organism>
<dbReference type="OrthoDB" id="10690296at2759"/>
<protein>
    <submittedName>
        <fullName evidence="3">Uncharacterized protein LOC34618282</fullName>
    </submittedName>
</protein>
<feature type="compositionally biased region" description="Gly residues" evidence="1">
    <location>
        <begin position="122"/>
        <end position="135"/>
    </location>
</feature>
<evidence type="ECO:0000313" key="2">
    <source>
        <dbReference type="Proteomes" id="UP000515125"/>
    </source>
</evidence>
<feature type="region of interest" description="Disordered" evidence="1">
    <location>
        <begin position="122"/>
        <end position="165"/>
    </location>
</feature>
<gene>
    <name evidence="3" type="primary">LOC34618282</name>
</gene>
<sequence length="840" mass="91049">MAEGCTAKELAAMPLKLDFARKGASPTGLLFSDVLAEWQDSVALEALFLFTFEQRKYFDLTGAFVNVFLQTTAHYTVVLSVPSDMPLSAFIASLLSISMADAAEKGYRVGDGGRLVAADGGSGAGAQGADGGPGGVALATSDDPDATDKHEEGGTGDRGEPPGAVDIKGLAKSLEVFSVEGEKLPGEMKMNQASPKGIVIQEPATEGPSVEEPLERGALVRGTSKEPTIIASLTVNVCSDSEELEANLFTGTAVSIAPLAPAGTDAVLALLRPVVLWAKGLFSVFWSTCAAPSDLTSSEDGKEEGTELPKCKMARVIVPGIPEDTSELSLRAYLLYVAGLAPSAQRAFLLCHAAEDSLCIPRDRNEVVEGAPEAEGGSTKERDALSIVRRLLLAEVEGEKSIQPSRNTGNCKQPIWESRHLLLLLQPAVPLPVSSLSPLLYKHHFFYNVRLPDRYSSGSVCASRVRVQLETVGSTTEEENVLFLEEVDDELLQEELIYRFVWQRMHAPFLDPAKDLRLCYIPRTALFAATADAKIRTGRTINVSTTDCEENDSCASKAATITSETDPSACISLPPGSAVRDVIQEVEHTEAQLFLLPVDTGEILEKGEPPRKVEFSECRVIVFPQNLVLDQSTISVRHLRKFRVFAEGGSEIPEETPVWRLRCFKECGAFGQRSGHSIMSETDMKLCNSCKGWSTPVMLQFKYRPLDSPKFRLRMQPLKDRVLEYSTSRFSPRIGVKKDISSNTIEQLPRSSSINFLEGGEMGGDRTDPFKNSAQITCEIGLAIALLDDQCKLPQTANDSSEIAHSALCTALPRWSATGKVGTDGFLARFSCKFYEFGSI</sequence>
<proteinExistence type="predicted"/>
<dbReference type="GeneID" id="34618282"/>